<dbReference type="EC" id="3.4.21.53" evidence="1"/>
<proteinExistence type="inferred from homology"/>
<evidence type="ECO:0000256" key="2">
    <source>
        <dbReference type="SAM" id="MobiDB-lite"/>
    </source>
</evidence>
<evidence type="ECO:0000259" key="3">
    <source>
        <dbReference type="PROSITE" id="PS51786"/>
    </source>
</evidence>
<evidence type="ECO:0000313" key="4">
    <source>
        <dbReference type="EMBL" id="OTA28687.1"/>
    </source>
</evidence>
<comment type="catalytic activity">
    <reaction evidence="1">
        <text>Hydrolysis of proteins in presence of ATP.</text>
        <dbReference type="EC" id="3.4.21.53"/>
    </reaction>
</comment>
<dbReference type="GO" id="GO:0006508">
    <property type="term" value="P:proteolysis"/>
    <property type="evidence" value="ECO:0007669"/>
    <property type="project" value="UniProtKB-KW"/>
</dbReference>
<keyword evidence="1" id="KW-0720">Serine protease</keyword>
<evidence type="ECO:0000313" key="5">
    <source>
        <dbReference type="Proteomes" id="UP000243540"/>
    </source>
</evidence>
<sequence>MLLLSLQPTALVIELPGPTADVLGTVEVSASASGAKSVSEKESKKESAKESAKDSATKTATKTATKIDIISISGIRTYKQKGQLRLVTVSSTGVPGYPAPAAAALWAWFDPRMAVMPQEVVYSVDTTPQDFKKEGDEEMTTAQDTASKVAVEYVKNHAQELGLSDSASSISALSSAKIQLHIDDIGGPSAGMMYTLGIIAKLTPADETGGQKIAGTGTIEKDGTVGRIGGIQLKMLGAQRDGARYFLAPEGNCDEVVGHIPPGLEVYSVKTIDDAYAAVKAIGSGQVSGLTRCAVK</sequence>
<organism evidence="4 5">
    <name type="scientific">Alloscardovia macacae</name>
    <dbReference type="NCBI Taxonomy" id="1160091"/>
    <lineage>
        <taxon>Bacteria</taxon>
        <taxon>Bacillati</taxon>
        <taxon>Actinomycetota</taxon>
        <taxon>Actinomycetes</taxon>
        <taxon>Bifidobacteriales</taxon>
        <taxon>Bifidobacteriaceae</taxon>
        <taxon>Alloscardovia</taxon>
    </lineage>
</organism>
<protein>
    <recommendedName>
        <fullName evidence="1">endopeptidase La</fullName>
        <ecNumber evidence="1">3.4.21.53</ecNumber>
    </recommendedName>
</protein>
<feature type="region of interest" description="Disordered" evidence="2">
    <location>
        <begin position="33"/>
        <end position="58"/>
    </location>
</feature>
<keyword evidence="1 4" id="KW-0645">Protease</keyword>
<dbReference type="Gene3D" id="3.30.230.10">
    <property type="match status" value="1"/>
</dbReference>
<dbReference type="InterPro" id="IPR020568">
    <property type="entry name" value="Ribosomal_Su5_D2-typ_SF"/>
</dbReference>
<dbReference type="PROSITE" id="PS51786">
    <property type="entry name" value="LON_PROTEOLYTIC"/>
    <property type="match status" value="1"/>
</dbReference>
<dbReference type="PANTHER" id="PTHR10046">
    <property type="entry name" value="ATP DEPENDENT LON PROTEASE FAMILY MEMBER"/>
    <property type="match status" value="1"/>
</dbReference>
<feature type="active site" evidence="1">
    <location>
        <position position="234"/>
    </location>
</feature>
<accession>A0A1Y2SX94</accession>
<name>A0A1Y2SX94_9BIFI</name>
<feature type="domain" description="Lon proteolytic" evidence="3">
    <location>
        <begin position="184"/>
        <end position="282"/>
    </location>
</feature>
<dbReference type="AlphaFoldDB" id="A0A1Y2SX94"/>
<gene>
    <name evidence="4" type="ORF">B9T39_06085</name>
</gene>
<dbReference type="Proteomes" id="UP000243540">
    <property type="component" value="Unassembled WGS sequence"/>
</dbReference>
<dbReference type="InterPro" id="IPR014721">
    <property type="entry name" value="Ribsml_uS5_D2-typ_fold_subgr"/>
</dbReference>
<comment type="caution">
    <text evidence="4">The sequence shown here is derived from an EMBL/GenBank/DDBJ whole genome shotgun (WGS) entry which is preliminary data.</text>
</comment>
<reference evidence="4 5" key="1">
    <citation type="submission" date="2017-04" db="EMBL/GenBank/DDBJ databases">
        <title>Draft genome sequences of Alloscardovia macacae UMA81211 and UMA81212 isolated from the feces of a rhesus macaque (Macaca mulatta).</title>
        <authorList>
            <person name="Albert K."/>
            <person name="Sela D.A."/>
        </authorList>
    </citation>
    <scope>NUCLEOTIDE SEQUENCE [LARGE SCALE GENOMIC DNA]</scope>
    <source>
        <strain evidence="4 5">UMA81212</strain>
    </source>
</reference>
<evidence type="ECO:0000256" key="1">
    <source>
        <dbReference type="PROSITE-ProRule" id="PRU01122"/>
    </source>
</evidence>
<dbReference type="InterPro" id="IPR027065">
    <property type="entry name" value="Lon_Prtase"/>
</dbReference>
<dbReference type="GO" id="GO:0004176">
    <property type="term" value="F:ATP-dependent peptidase activity"/>
    <property type="evidence" value="ECO:0007669"/>
    <property type="project" value="UniProtKB-UniRule"/>
</dbReference>
<dbReference type="GO" id="GO:0004252">
    <property type="term" value="F:serine-type endopeptidase activity"/>
    <property type="evidence" value="ECO:0007669"/>
    <property type="project" value="UniProtKB-UniRule"/>
</dbReference>
<dbReference type="Pfam" id="PF05362">
    <property type="entry name" value="Lon_C"/>
    <property type="match status" value="1"/>
</dbReference>
<dbReference type="STRING" id="1160091.B9T39_06085"/>
<dbReference type="SUPFAM" id="SSF54211">
    <property type="entry name" value="Ribosomal protein S5 domain 2-like"/>
    <property type="match status" value="1"/>
</dbReference>
<feature type="compositionally biased region" description="Basic and acidic residues" evidence="2">
    <location>
        <begin position="38"/>
        <end position="56"/>
    </location>
</feature>
<feature type="active site" evidence="1">
    <location>
        <position position="189"/>
    </location>
</feature>
<dbReference type="GO" id="GO:0030163">
    <property type="term" value="P:protein catabolic process"/>
    <property type="evidence" value="ECO:0007669"/>
    <property type="project" value="InterPro"/>
</dbReference>
<dbReference type="EMBL" id="NEKC01000013">
    <property type="protein sequence ID" value="OTA28687.1"/>
    <property type="molecule type" value="Genomic_DNA"/>
</dbReference>
<dbReference type="GO" id="GO:0005524">
    <property type="term" value="F:ATP binding"/>
    <property type="evidence" value="ECO:0007669"/>
    <property type="project" value="InterPro"/>
</dbReference>
<comment type="similarity">
    <text evidence="1">Belongs to the peptidase S16 family.</text>
</comment>
<keyword evidence="1" id="KW-0378">Hydrolase</keyword>
<dbReference type="InterPro" id="IPR008269">
    <property type="entry name" value="Lon_proteolytic"/>
</dbReference>